<gene>
    <name evidence="1" type="ORF">B0T23DRAFT_78704</name>
</gene>
<comment type="caution">
    <text evidence="1">The sequence shown here is derived from an EMBL/GenBank/DDBJ whole genome shotgun (WGS) entry which is preliminary data.</text>
</comment>
<organism evidence="1 2">
    <name type="scientific">Neurospora hispaniola</name>
    <dbReference type="NCBI Taxonomy" id="588809"/>
    <lineage>
        <taxon>Eukaryota</taxon>
        <taxon>Fungi</taxon>
        <taxon>Dikarya</taxon>
        <taxon>Ascomycota</taxon>
        <taxon>Pezizomycotina</taxon>
        <taxon>Sordariomycetes</taxon>
        <taxon>Sordariomycetidae</taxon>
        <taxon>Sordariales</taxon>
        <taxon>Sordariaceae</taxon>
        <taxon>Neurospora</taxon>
    </lineage>
</organism>
<proteinExistence type="predicted"/>
<evidence type="ECO:0000313" key="1">
    <source>
        <dbReference type="EMBL" id="KAK3497236.1"/>
    </source>
</evidence>
<sequence>MLSQAARWIRESAMQSCERMNDENLQRFQMMCTQPGPQWIAVGVVKLGGDGSLGQLQTQGYVWVMYGWIRMRDGIVNGDVSKLVTRRSTNKANRD</sequence>
<accession>A0AAJ0ICL3</accession>
<name>A0AAJ0ICL3_9PEZI</name>
<dbReference type="Proteomes" id="UP001285908">
    <property type="component" value="Unassembled WGS sequence"/>
</dbReference>
<dbReference type="AlphaFoldDB" id="A0AAJ0ICL3"/>
<dbReference type="EMBL" id="JAULSX010000002">
    <property type="protein sequence ID" value="KAK3497236.1"/>
    <property type="molecule type" value="Genomic_DNA"/>
</dbReference>
<dbReference type="RefSeq" id="XP_062695500.1">
    <property type="nucleotide sequence ID" value="XM_062841789.1"/>
</dbReference>
<evidence type="ECO:0000313" key="2">
    <source>
        <dbReference type="Proteomes" id="UP001285908"/>
    </source>
</evidence>
<protein>
    <submittedName>
        <fullName evidence="1">Uncharacterized protein</fullName>
    </submittedName>
</protein>
<keyword evidence="2" id="KW-1185">Reference proteome</keyword>
<reference evidence="1 2" key="1">
    <citation type="journal article" date="2023" name="Mol. Phylogenet. Evol.">
        <title>Genome-scale phylogeny and comparative genomics of the fungal order Sordariales.</title>
        <authorList>
            <person name="Hensen N."/>
            <person name="Bonometti L."/>
            <person name="Westerberg I."/>
            <person name="Brannstrom I.O."/>
            <person name="Guillou S."/>
            <person name="Cros-Aarteil S."/>
            <person name="Calhoun S."/>
            <person name="Haridas S."/>
            <person name="Kuo A."/>
            <person name="Mondo S."/>
            <person name="Pangilinan J."/>
            <person name="Riley R."/>
            <person name="LaButti K."/>
            <person name="Andreopoulos B."/>
            <person name="Lipzen A."/>
            <person name="Chen C."/>
            <person name="Yan M."/>
            <person name="Daum C."/>
            <person name="Ng V."/>
            <person name="Clum A."/>
            <person name="Steindorff A."/>
            <person name="Ohm R.A."/>
            <person name="Martin F."/>
            <person name="Silar P."/>
            <person name="Natvig D.O."/>
            <person name="Lalanne C."/>
            <person name="Gautier V."/>
            <person name="Ament-Velasquez S.L."/>
            <person name="Kruys A."/>
            <person name="Hutchinson M.I."/>
            <person name="Powell A.J."/>
            <person name="Barry K."/>
            <person name="Miller A.N."/>
            <person name="Grigoriev I.V."/>
            <person name="Debuchy R."/>
            <person name="Gladieux P."/>
            <person name="Hiltunen Thoren M."/>
            <person name="Johannesson H."/>
        </authorList>
    </citation>
    <scope>NUCLEOTIDE SEQUENCE [LARGE SCALE GENOMIC DNA]</scope>
    <source>
        <strain evidence="1 2">FGSC 10403</strain>
    </source>
</reference>
<dbReference type="GeneID" id="87879411"/>